<feature type="region of interest" description="Disordered" evidence="1">
    <location>
        <begin position="117"/>
        <end position="141"/>
    </location>
</feature>
<feature type="compositionally biased region" description="Low complexity" evidence="1">
    <location>
        <begin position="78"/>
        <end position="91"/>
    </location>
</feature>
<evidence type="ECO:0000313" key="4">
    <source>
        <dbReference type="Proteomes" id="UP000494165"/>
    </source>
</evidence>
<sequence>MAKPNLLLVSALGVLLAASVIGHPLSSPHSTKDQVGLALGHKKGGYQQDPGACHLSGGGDAEVVGPLAEVGHKQDLKSQSSAGAQSSAGVKGAAGGGLGLGLGLGLGGAAGGAGSGGAQAGSYGGSGAQANSAAGGSGAGSGGWVWDWGSA</sequence>
<dbReference type="Proteomes" id="UP000494165">
    <property type="component" value="Unassembled WGS sequence"/>
</dbReference>
<name>A0A8S1D028_9INSE</name>
<evidence type="ECO:0000313" key="3">
    <source>
        <dbReference type="EMBL" id="CAB3374803.1"/>
    </source>
</evidence>
<evidence type="ECO:0000256" key="2">
    <source>
        <dbReference type="SAM" id="SignalP"/>
    </source>
</evidence>
<feature type="compositionally biased region" description="Gly residues" evidence="1">
    <location>
        <begin position="117"/>
        <end position="127"/>
    </location>
</feature>
<proteinExistence type="predicted"/>
<feature type="region of interest" description="Disordered" evidence="1">
    <location>
        <begin position="64"/>
        <end position="92"/>
    </location>
</feature>
<gene>
    <name evidence="3" type="ORF">CLODIP_2_CD04808</name>
</gene>
<keyword evidence="2" id="KW-0732">Signal</keyword>
<accession>A0A8S1D028</accession>
<feature type="chain" id="PRO_5035824216" evidence="2">
    <location>
        <begin position="23"/>
        <end position="151"/>
    </location>
</feature>
<dbReference type="AlphaFoldDB" id="A0A8S1D028"/>
<feature type="signal peptide" evidence="2">
    <location>
        <begin position="1"/>
        <end position="22"/>
    </location>
</feature>
<dbReference type="EMBL" id="CADEPI010000103">
    <property type="protein sequence ID" value="CAB3374803.1"/>
    <property type="molecule type" value="Genomic_DNA"/>
</dbReference>
<evidence type="ECO:0000256" key="1">
    <source>
        <dbReference type="SAM" id="MobiDB-lite"/>
    </source>
</evidence>
<reference evidence="3 4" key="1">
    <citation type="submission" date="2020-04" db="EMBL/GenBank/DDBJ databases">
        <authorList>
            <person name="Alioto T."/>
            <person name="Alioto T."/>
            <person name="Gomez Garrido J."/>
        </authorList>
    </citation>
    <scope>NUCLEOTIDE SEQUENCE [LARGE SCALE GENOMIC DNA]</scope>
</reference>
<keyword evidence="4" id="KW-1185">Reference proteome</keyword>
<protein>
    <submittedName>
        <fullName evidence="3">Uncharacterized protein</fullName>
    </submittedName>
</protein>
<organism evidence="3 4">
    <name type="scientific">Cloeon dipterum</name>
    <dbReference type="NCBI Taxonomy" id="197152"/>
    <lineage>
        <taxon>Eukaryota</taxon>
        <taxon>Metazoa</taxon>
        <taxon>Ecdysozoa</taxon>
        <taxon>Arthropoda</taxon>
        <taxon>Hexapoda</taxon>
        <taxon>Insecta</taxon>
        <taxon>Pterygota</taxon>
        <taxon>Palaeoptera</taxon>
        <taxon>Ephemeroptera</taxon>
        <taxon>Pisciforma</taxon>
        <taxon>Baetidae</taxon>
        <taxon>Cloeon</taxon>
    </lineage>
</organism>
<comment type="caution">
    <text evidence="3">The sequence shown here is derived from an EMBL/GenBank/DDBJ whole genome shotgun (WGS) entry which is preliminary data.</text>
</comment>